<dbReference type="SUPFAM" id="SSF51658">
    <property type="entry name" value="Xylose isomerase-like"/>
    <property type="match status" value="1"/>
</dbReference>
<feature type="binding site" evidence="1">
    <location>
        <position position="210"/>
    </location>
    <ligand>
        <name>a divalent metal cation</name>
        <dbReference type="ChEBI" id="CHEBI:60240"/>
        <note>catalytic</note>
    </ligand>
</feature>
<dbReference type="InterPro" id="IPR050312">
    <property type="entry name" value="IolE/XylAMocC-like"/>
</dbReference>
<keyword evidence="4" id="KW-1185">Reference proteome</keyword>
<protein>
    <recommendedName>
        <fullName evidence="1">3-dehydroshikimate dehydratase</fullName>
        <shortName evidence="1">DSD</shortName>
        <ecNumber evidence="1">4.2.1.118</ecNumber>
    </recommendedName>
</protein>
<feature type="binding site" evidence="1">
    <location>
        <position position="548"/>
    </location>
    <ligand>
        <name>Mg(2+)</name>
        <dbReference type="ChEBI" id="CHEBI:18420"/>
    </ligand>
</feature>
<evidence type="ECO:0000256" key="1">
    <source>
        <dbReference type="HAMAP-Rule" id="MF_02238"/>
    </source>
</evidence>
<dbReference type="HAMAP" id="MF_02238">
    <property type="entry name" value="DSD"/>
    <property type="match status" value="1"/>
</dbReference>
<comment type="pathway">
    <text evidence="1">Aromatic compound metabolism; 3,4-dihydroxybenzoate biosynthesis.</text>
</comment>
<dbReference type="InterPro" id="IPR013022">
    <property type="entry name" value="Xyl_isomerase-like_TIM-brl"/>
</dbReference>
<reference evidence="3 4" key="1">
    <citation type="submission" date="2024-01" db="EMBL/GenBank/DDBJ databases">
        <title>Draft genome sequence of Gordonia sp. LSe1-13.</title>
        <authorList>
            <person name="Suphannarot A."/>
            <person name="Mingma R."/>
        </authorList>
    </citation>
    <scope>NUCLEOTIDE SEQUENCE [LARGE SCALE GENOMIC DNA]</scope>
    <source>
        <strain evidence="3 4">LSe1-13</strain>
    </source>
</reference>
<dbReference type="Gene3D" id="3.10.180.10">
    <property type="entry name" value="2,3-Dihydroxybiphenyl 1,2-Dioxygenase, domain 1"/>
    <property type="match status" value="1"/>
</dbReference>
<proteinExistence type="inferred from homology"/>
<dbReference type="RefSeq" id="WP_330432671.1">
    <property type="nucleotide sequence ID" value="NZ_JAZDUF010000003.1"/>
</dbReference>
<evidence type="ECO:0000313" key="4">
    <source>
        <dbReference type="Proteomes" id="UP001347146"/>
    </source>
</evidence>
<dbReference type="InterPro" id="IPR036237">
    <property type="entry name" value="Xyl_isomerase-like_sf"/>
</dbReference>
<feature type="binding site" evidence="1">
    <location>
        <position position="470"/>
    </location>
    <ligand>
        <name>Mg(2+)</name>
        <dbReference type="ChEBI" id="CHEBI:18420"/>
    </ligand>
</feature>
<comment type="catalytic activity">
    <reaction evidence="1">
        <text>3-dehydroshikimate = 3,4-dihydroxybenzoate + H2O</text>
        <dbReference type="Rhea" id="RHEA:24848"/>
        <dbReference type="ChEBI" id="CHEBI:15377"/>
        <dbReference type="ChEBI" id="CHEBI:16630"/>
        <dbReference type="ChEBI" id="CHEBI:36241"/>
        <dbReference type="EC" id="4.2.1.118"/>
    </reaction>
</comment>
<dbReference type="Pfam" id="PF01261">
    <property type="entry name" value="AP_endonuc_2"/>
    <property type="match status" value="1"/>
</dbReference>
<dbReference type="PROSITE" id="PS51819">
    <property type="entry name" value="VOC"/>
    <property type="match status" value="1"/>
</dbReference>
<comment type="function">
    <text evidence="1">Catalyzes the conversion of 3-dehydroshikimate to protocatechuate (3,4-dihydroxybenzoate), a common intermediate of quinate and shikimate degradation pathways.</text>
</comment>
<comment type="similarity">
    <text evidence="1">Belongs to the bacterial two-domain DSD family.</text>
</comment>
<evidence type="ECO:0000259" key="2">
    <source>
        <dbReference type="PROSITE" id="PS51819"/>
    </source>
</evidence>
<sequence length="674" mass="73064">MSVEVSSTRSAASPEPAGLPRTSIATVCLAGTLEQKLDAAAAAGFDGVEVFEPDLVASPAAPRDVARAAAQRGLRVELYQPFRDLDSSDEERFERNLVRLERKFDVMDELGCDLLLVCSSPLAAAVGDDDRLCEQLERAAVLAERRGKRLAYEALAWGRHVNDYRHAARLVAAVGHPRLGNCLDSFHVLSRGHDPAGIADLEPGSIFFLQLADAPAMQMDVLQWSRHHRCLPGQGNFDLRSFIRAVKAADYRGPWSLEVFSDILRHADPTRTALDAHRSLRYLAELTAEPGAESEAAMPTATPVVAGRSPRASAGDVVSVRVAAGPVMAPRVAETLSHIGFGLQGVDSETGLRLYRDSEIAVVVDPTAGTVWSAPGIPPDMPTIAQIGLRSDDPPAWERRAAAFDVPVAPVRAPGSVGARTADDVVRLEVTDTLAIDLRAAVSAAQWRERFDLVPRHADPTPHLYTGVDHVGIGIATADWEGAMLLLRSVFDMRVDDGLDVPDAVGTMRTQALTMPVDSGSELRVVASMVPTQLDTHGLLKRPGGLTHVAFSCDDIYAVAAECRSRGLRPLHIPDNYYADLQARYDLSDDFVERLRPLGILFDADERGGEFLHFFTETVGEDLFFEIVCRRNGYRGYGEVNSPVRVAAELHRRAAEAGRGPQSLGDVAADLHDR</sequence>
<comment type="caution">
    <text evidence="3">The sequence shown here is derived from an EMBL/GenBank/DDBJ whole genome shotgun (WGS) entry which is preliminary data.</text>
</comment>
<keyword evidence="1" id="KW-0479">Metal-binding</keyword>
<dbReference type="PANTHER" id="PTHR12110:SF21">
    <property type="entry name" value="XYLOSE ISOMERASE-LIKE TIM BARREL DOMAIN-CONTAINING PROTEIN"/>
    <property type="match status" value="1"/>
</dbReference>
<dbReference type="InterPro" id="IPR043700">
    <property type="entry name" value="DSD"/>
</dbReference>
<accession>A0ABU7MD76</accession>
<dbReference type="Proteomes" id="UP001347146">
    <property type="component" value="Unassembled WGS sequence"/>
</dbReference>
<feature type="binding site" evidence="1">
    <location>
        <position position="153"/>
    </location>
    <ligand>
        <name>a divalent metal cation</name>
        <dbReference type="ChEBI" id="CHEBI:60240"/>
        <note>catalytic</note>
    </ligand>
</feature>
<dbReference type="InterPro" id="IPR029068">
    <property type="entry name" value="Glyas_Bleomycin-R_OHBP_Dase"/>
</dbReference>
<name>A0ABU7MD76_9ACTN</name>
<dbReference type="SUPFAM" id="SSF54593">
    <property type="entry name" value="Glyoxalase/Bleomycin resistance protein/Dihydroxybiphenyl dioxygenase"/>
    <property type="match status" value="1"/>
</dbReference>
<dbReference type="PANTHER" id="PTHR12110">
    <property type="entry name" value="HYDROXYPYRUVATE ISOMERASE"/>
    <property type="match status" value="1"/>
</dbReference>
<feature type="binding site" evidence="1">
    <location>
        <position position="626"/>
    </location>
    <ligand>
        <name>Mg(2+)</name>
        <dbReference type="ChEBI" id="CHEBI:18420"/>
    </ligand>
</feature>
<organism evidence="3 4">
    <name type="scientific">Gordonia sesuvii</name>
    <dbReference type="NCBI Taxonomy" id="3116777"/>
    <lineage>
        <taxon>Bacteria</taxon>
        <taxon>Bacillati</taxon>
        <taxon>Actinomycetota</taxon>
        <taxon>Actinomycetes</taxon>
        <taxon>Mycobacteriales</taxon>
        <taxon>Gordoniaceae</taxon>
        <taxon>Gordonia</taxon>
    </lineage>
</organism>
<comment type="cofactor">
    <cofactor evidence="1">
        <name>a divalent metal cation</name>
        <dbReference type="ChEBI" id="CHEBI:60240"/>
    </cofactor>
</comment>
<dbReference type="InterPro" id="IPR037523">
    <property type="entry name" value="VOC_core"/>
</dbReference>
<dbReference type="EMBL" id="JAZDUF010000003">
    <property type="protein sequence ID" value="MEE3851000.1"/>
    <property type="molecule type" value="Genomic_DNA"/>
</dbReference>
<dbReference type="Gene3D" id="3.20.20.150">
    <property type="entry name" value="Divalent-metal-dependent TIM barrel enzymes"/>
    <property type="match status" value="1"/>
</dbReference>
<keyword evidence="1" id="KW-0456">Lyase</keyword>
<feature type="domain" description="VOC" evidence="2">
    <location>
        <begin position="467"/>
        <end position="607"/>
    </location>
</feature>
<dbReference type="EC" id="4.2.1.118" evidence="1"/>
<feature type="binding site" evidence="1">
    <location>
        <position position="258"/>
    </location>
    <ligand>
        <name>a divalent metal cation</name>
        <dbReference type="ChEBI" id="CHEBI:60240"/>
        <note>catalytic</note>
    </ligand>
</feature>
<gene>
    <name evidence="3" type="ORF">VZC37_11695</name>
</gene>
<evidence type="ECO:0000313" key="3">
    <source>
        <dbReference type="EMBL" id="MEE3851000.1"/>
    </source>
</evidence>
<feature type="binding site" evidence="1">
    <location>
        <position position="184"/>
    </location>
    <ligand>
        <name>a divalent metal cation</name>
        <dbReference type="ChEBI" id="CHEBI:60240"/>
        <note>catalytic</note>
    </ligand>
</feature>